<dbReference type="HOGENOM" id="CLU_2812956_0_0_1"/>
<protein>
    <submittedName>
        <fullName evidence="1">Uncharacterized protein</fullName>
    </submittedName>
</protein>
<dbReference type="EMBL" id="AZNH01000072">
    <property type="protein sequence ID" value="KID82872.1"/>
    <property type="molecule type" value="Genomic_DNA"/>
</dbReference>
<sequence length="67" mass="7698">MPTYPNIKVLEALQWPTTTLDAAESRPGPNTRVKTNLLIQKWVDWSDFTFENITAVFGKLLDREYVG</sequence>
<organism evidence="1 2">
    <name type="scientific">Metarhizium guizhouense (strain ARSEF 977)</name>
    <dbReference type="NCBI Taxonomy" id="1276136"/>
    <lineage>
        <taxon>Eukaryota</taxon>
        <taxon>Fungi</taxon>
        <taxon>Dikarya</taxon>
        <taxon>Ascomycota</taxon>
        <taxon>Pezizomycotina</taxon>
        <taxon>Sordariomycetes</taxon>
        <taxon>Hypocreomycetidae</taxon>
        <taxon>Hypocreales</taxon>
        <taxon>Clavicipitaceae</taxon>
        <taxon>Metarhizium</taxon>
    </lineage>
</organism>
<proteinExistence type="predicted"/>
<evidence type="ECO:0000313" key="1">
    <source>
        <dbReference type="EMBL" id="KID82872.1"/>
    </source>
</evidence>
<dbReference type="Proteomes" id="UP000031192">
    <property type="component" value="Unassembled WGS sequence"/>
</dbReference>
<gene>
    <name evidence="1" type="ORF">MGU_09796</name>
</gene>
<name>A0A0B4GT36_METGA</name>
<comment type="caution">
    <text evidence="1">The sequence shown here is derived from an EMBL/GenBank/DDBJ whole genome shotgun (WGS) entry which is preliminary data.</text>
</comment>
<dbReference type="AlphaFoldDB" id="A0A0B4GT36"/>
<accession>A0A0B4GT36</accession>
<reference evidence="1 2" key="1">
    <citation type="journal article" date="2014" name="Proc. Natl. Acad. Sci. U.S.A.">
        <title>Trajectory and genomic determinants of fungal-pathogen speciation and host adaptation.</title>
        <authorList>
            <person name="Hu X."/>
            <person name="Xiao G."/>
            <person name="Zheng P."/>
            <person name="Shang Y."/>
            <person name="Su Y."/>
            <person name="Zhang X."/>
            <person name="Liu X."/>
            <person name="Zhan S."/>
            <person name="St Leger R.J."/>
            <person name="Wang C."/>
        </authorList>
    </citation>
    <scope>NUCLEOTIDE SEQUENCE [LARGE SCALE GENOMIC DNA]</scope>
    <source>
        <strain evidence="1 2">ARSEF 977</strain>
    </source>
</reference>
<evidence type="ECO:0000313" key="2">
    <source>
        <dbReference type="Proteomes" id="UP000031192"/>
    </source>
</evidence>
<keyword evidence="2" id="KW-1185">Reference proteome</keyword>